<comment type="caution">
    <text evidence="1">The sequence shown here is derived from an EMBL/GenBank/DDBJ whole genome shotgun (WGS) entry which is preliminary data.</text>
</comment>
<reference evidence="1" key="1">
    <citation type="submission" date="2020-06" db="EMBL/GenBank/DDBJ databases">
        <authorList>
            <person name="Dong N."/>
        </authorList>
    </citation>
    <scope>NUCLEOTIDE SEQUENCE</scope>
    <source>
        <strain evidence="1">210</strain>
    </source>
</reference>
<proteinExistence type="predicted"/>
<sequence>MKEEHINFNSQEIKNLLNELYDKAYEKGFNIGKELHNEGCQVDTRVGVIISEGGKIEEDYISHSTSAKSILVEYIKAKLLDTLIDTNN</sequence>
<evidence type="ECO:0000313" key="1">
    <source>
        <dbReference type="EMBL" id="MDM1550545.1"/>
    </source>
</evidence>
<accession>A0AAW7DIP5</accession>
<dbReference type="RefSeq" id="WP_276681958.1">
    <property type="nucleotide sequence ID" value="NZ_JACALR010000002.1"/>
</dbReference>
<dbReference type="Proteomes" id="UP001173578">
    <property type="component" value="Unassembled WGS sequence"/>
</dbReference>
<dbReference type="EMBL" id="JACALR010000002">
    <property type="protein sequence ID" value="MDM1550545.1"/>
    <property type="molecule type" value="Genomic_DNA"/>
</dbReference>
<protein>
    <submittedName>
        <fullName evidence="1">Uncharacterized protein</fullName>
    </submittedName>
</protein>
<organism evidence="1 2">
    <name type="scientific">Empedobacter falsenii</name>
    <dbReference type="NCBI Taxonomy" id="343874"/>
    <lineage>
        <taxon>Bacteria</taxon>
        <taxon>Pseudomonadati</taxon>
        <taxon>Bacteroidota</taxon>
        <taxon>Flavobacteriia</taxon>
        <taxon>Flavobacteriales</taxon>
        <taxon>Weeksellaceae</taxon>
        <taxon>Empedobacter</taxon>
    </lineage>
</organism>
<reference evidence="1" key="2">
    <citation type="journal article" date="2022" name="Sci. Total Environ.">
        <title>Prevalence, transmission, and molecular epidemiology of tet(X)-positive bacteria among humans, animals, and environmental niches in China: An epidemiological, and genomic-based study.</title>
        <authorList>
            <person name="Dong N."/>
            <person name="Zeng Y."/>
            <person name="Cai C."/>
            <person name="Sun C."/>
            <person name="Lu J."/>
            <person name="Liu C."/>
            <person name="Zhou H."/>
            <person name="Sun Q."/>
            <person name="Shu L."/>
            <person name="Wang H."/>
            <person name="Wang Y."/>
            <person name="Wang S."/>
            <person name="Wu C."/>
            <person name="Chan E.W."/>
            <person name="Chen G."/>
            <person name="Shen Z."/>
            <person name="Chen S."/>
            <person name="Zhang R."/>
        </authorList>
    </citation>
    <scope>NUCLEOTIDE SEQUENCE</scope>
    <source>
        <strain evidence="1">210</strain>
    </source>
</reference>
<dbReference type="AlphaFoldDB" id="A0AAW7DIP5"/>
<name>A0AAW7DIP5_9FLAO</name>
<gene>
    <name evidence="1" type="ORF">HX095_04895</name>
</gene>
<evidence type="ECO:0000313" key="2">
    <source>
        <dbReference type="Proteomes" id="UP001173578"/>
    </source>
</evidence>